<reference evidence="3 4" key="1">
    <citation type="journal article" date="2018" name="BMC Genomics">
        <title>Comparative genome analyses reveal sequence features reflecting distinct modes of host-adaptation between dicot and monocot powdery mildew.</title>
        <authorList>
            <person name="Wu Y."/>
            <person name="Ma X."/>
            <person name="Pan Z."/>
            <person name="Kale S.D."/>
            <person name="Song Y."/>
            <person name="King H."/>
            <person name="Zhang Q."/>
            <person name="Presley C."/>
            <person name="Deng X."/>
            <person name="Wei C.I."/>
            <person name="Xiao S."/>
        </authorList>
    </citation>
    <scope>NUCLEOTIDE SEQUENCE [LARGE SCALE GENOMIC DNA]</scope>
    <source>
        <strain evidence="3">UMSG3</strain>
    </source>
</reference>
<evidence type="ECO:0000313" key="3">
    <source>
        <dbReference type="EMBL" id="RKF78647.1"/>
    </source>
</evidence>
<gene>
    <name evidence="3" type="ORF">GcM3_062021</name>
</gene>
<sequence>MHNPEPEDSDFVVKGPAGEFTIDSLARTVANIEALDIMVNTRASNKTKKKIPHNHPSTSSTRKQSRSPATTPPIILPPIEPDDIMETDEDTVTGIIFLTDIPTADARSTQSSKIVTELSETIETKMHQLIEQNKSLKQDVDSLLRSHNILATEITRLISAVDILTREKDKIKRGNNSIILASDLLNTNNQNQSMVSNERQNNQPIASTYEEIESALVVKQPPPTGYMD</sequence>
<evidence type="ECO:0000256" key="1">
    <source>
        <dbReference type="SAM" id="Coils"/>
    </source>
</evidence>
<feature type="compositionally biased region" description="Pro residues" evidence="2">
    <location>
        <begin position="70"/>
        <end position="79"/>
    </location>
</feature>
<proteinExistence type="predicted"/>
<dbReference type="AlphaFoldDB" id="A0A420IVT2"/>
<evidence type="ECO:0000313" key="4">
    <source>
        <dbReference type="Proteomes" id="UP000283383"/>
    </source>
</evidence>
<dbReference type="Proteomes" id="UP000283383">
    <property type="component" value="Unassembled WGS sequence"/>
</dbReference>
<keyword evidence="4" id="KW-1185">Reference proteome</keyword>
<keyword evidence="1" id="KW-0175">Coiled coil</keyword>
<dbReference type="EMBL" id="MCBQ01006254">
    <property type="protein sequence ID" value="RKF78647.1"/>
    <property type="molecule type" value="Genomic_DNA"/>
</dbReference>
<feature type="region of interest" description="Disordered" evidence="2">
    <location>
        <begin position="43"/>
        <end position="84"/>
    </location>
</feature>
<comment type="caution">
    <text evidence="3">The sequence shown here is derived from an EMBL/GenBank/DDBJ whole genome shotgun (WGS) entry which is preliminary data.</text>
</comment>
<accession>A0A420IVT2</accession>
<protein>
    <submittedName>
        <fullName evidence="3">Uncharacterized protein</fullName>
    </submittedName>
</protein>
<evidence type="ECO:0000256" key="2">
    <source>
        <dbReference type="SAM" id="MobiDB-lite"/>
    </source>
</evidence>
<organism evidence="3 4">
    <name type="scientific">Golovinomyces cichoracearum</name>
    <dbReference type="NCBI Taxonomy" id="62708"/>
    <lineage>
        <taxon>Eukaryota</taxon>
        <taxon>Fungi</taxon>
        <taxon>Dikarya</taxon>
        <taxon>Ascomycota</taxon>
        <taxon>Pezizomycotina</taxon>
        <taxon>Leotiomycetes</taxon>
        <taxon>Erysiphales</taxon>
        <taxon>Erysiphaceae</taxon>
        <taxon>Golovinomyces</taxon>
    </lineage>
</organism>
<name>A0A420IVT2_9PEZI</name>
<feature type="coiled-coil region" evidence="1">
    <location>
        <begin position="119"/>
        <end position="146"/>
    </location>
</feature>
<feature type="compositionally biased region" description="Polar residues" evidence="2">
    <location>
        <begin position="55"/>
        <end position="69"/>
    </location>
</feature>